<evidence type="ECO:0000256" key="4">
    <source>
        <dbReference type="PROSITE-ProRule" id="PRU00335"/>
    </source>
</evidence>
<sequence>MRYEKGHKDATRDRILDVAARRFRQQGIAASGVAGIMSDAGLTNGAFFAHFASKNDLIAKSLERTTDEQWQQFEKALEAGRLMEIVHAYLSEGHRDHADAGCPSAALLPEISRQDRATRRSYTASVKRLLSSVEKQLPSIPKGPKGREIAIGLFGLLVGTIQLSRAVDDPSLSKAILTAGARVATMLIESSLQAAKT</sequence>
<evidence type="ECO:0000256" key="1">
    <source>
        <dbReference type="ARBA" id="ARBA00023015"/>
    </source>
</evidence>
<feature type="DNA-binding region" description="H-T-H motif" evidence="4">
    <location>
        <begin position="32"/>
        <end position="51"/>
    </location>
</feature>
<protein>
    <submittedName>
        <fullName evidence="6">TetR/AcrR family transcriptional regulator</fullName>
    </submittedName>
</protein>
<gene>
    <name evidence="6" type="ORF">FTW19_22155</name>
</gene>
<organism evidence="6 7">
    <name type="scientific">Terriglobus albidus</name>
    <dbReference type="NCBI Taxonomy" id="1592106"/>
    <lineage>
        <taxon>Bacteria</taxon>
        <taxon>Pseudomonadati</taxon>
        <taxon>Acidobacteriota</taxon>
        <taxon>Terriglobia</taxon>
        <taxon>Terriglobales</taxon>
        <taxon>Acidobacteriaceae</taxon>
        <taxon>Terriglobus</taxon>
    </lineage>
</organism>
<evidence type="ECO:0000256" key="2">
    <source>
        <dbReference type="ARBA" id="ARBA00023125"/>
    </source>
</evidence>
<dbReference type="Proteomes" id="UP000321820">
    <property type="component" value="Chromosome"/>
</dbReference>
<evidence type="ECO:0000313" key="7">
    <source>
        <dbReference type="Proteomes" id="UP000321820"/>
    </source>
</evidence>
<dbReference type="KEGG" id="talb:FTW19_22155"/>
<dbReference type="InterPro" id="IPR009057">
    <property type="entry name" value="Homeodomain-like_sf"/>
</dbReference>
<keyword evidence="7" id="KW-1185">Reference proteome</keyword>
<dbReference type="InterPro" id="IPR001647">
    <property type="entry name" value="HTH_TetR"/>
</dbReference>
<evidence type="ECO:0000259" key="5">
    <source>
        <dbReference type="PROSITE" id="PS50977"/>
    </source>
</evidence>
<dbReference type="SUPFAM" id="SSF46689">
    <property type="entry name" value="Homeodomain-like"/>
    <property type="match status" value="1"/>
</dbReference>
<dbReference type="EMBL" id="CP042806">
    <property type="protein sequence ID" value="QEE30448.1"/>
    <property type="molecule type" value="Genomic_DNA"/>
</dbReference>
<proteinExistence type="predicted"/>
<dbReference type="PROSITE" id="PS50977">
    <property type="entry name" value="HTH_TETR_2"/>
    <property type="match status" value="1"/>
</dbReference>
<dbReference type="Pfam" id="PF00440">
    <property type="entry name" value="TetR_N"/>
    <property type="match status" value="1"/>
</dbReference>
<reference evidence="6 7" key="1">
    <citation type="submission" date="2019-08" db="EMBL/GenBank/DDBJ databases">
        <title>Complete genome sequence of Terriglobus albidus strain ORNL.</title>
        <authorList>
            <person name="Podar M."/>
        </authorList>
    </citation>
    <scope>NUCLEOTIDE SEQUENCE [LARGE SCALE GENOMIC DNA]</scope>
    <source>
        <strain evidence="6 7">ORNL</strain>
    </source>
</reference>
<dbReference type="AlphaFoldDB" id="A0A5B9EE10"/>
<name>A0A5B9EE10_9BACT</name>
<dbReference type="GO" id="GO:0003677">
    <property type="term" value="F:DNA binding"/>
    <property type="evidence" value="ECO:0007669"/>
    <property type="project" value="UniProtKB-UniRule"/>
</dbReference>
<dbReference type="Gene3D" id="1.10.10.60">
    <property type="entry name" value="Homeodomain-like"/>
    <property type="match status" value="1"/>
</dbReference>
<dbReference type="Gene3D" id="1.10.357.10">
    <property type="entry name" value="Tetracycline Repressor, domain 2"/>
    <property type="match status" value="1"/>
</dbReference>
<dbReference type="PANTHER" id="PTHR47506:SF7">
    <property type="entry name" value="TRANSCRIPTIONAL REGULATORY PROTEIN"/>
    <property type="match status" value="1"/>
</dbReference>
<feature type="domain" description="HTH tetR-type" evidence="5">
    <location>
        <begin position="9"/>
        <end position="69"/>
    </location>
</feature>
<dbReference type="PRINTS" id="PR00455">
    <property type="entry name" value="HTHTETR"/>
</dbReference>
<dbReference type="RefSeq" id="WP_147649761.1">
    <property type="nucleotide sequence ID" value="NZ_CP042806.1"/>
</dbReference>
<accession>A0A5B9EE10</accession>
<dbReference type="SUPFAM" id="SSF48498">
    <property type="entry name" value="Tetracyclin repressor-like, C-terminal domain"/>
    <property type="match status" value="1"/>
</dbReference>
<dbReference type="OrthoDB" id="9785164at2"/>
<evidence type="ECO:0000313" key="6">
    <source>
        <dbReference type="EMBL" id="QEE30448.1"/>
    </source>
</evidence>
<dbReference type="PANTHER" id="PTHR47506">
    <property type="entry name" value="TRANSCRIPTIONAL REGULATORY PROTEIN"/>
    <property type="match status" value="1"/>
</dbReference>
<keyword evidence="2 4" id="KW-0238">DNA-binding</keyword>
<dbReference type="InterPro" id="IPR036271">
    <property type="entry name" value="Tet_transcr_reg_TetR-rel_C_sf"/>
</dbReference>
<evidence type="ECO:0000256" key="3">
    <source>
        <dbReference type="ARBA" id="ARBA00023163"/>
    </source>
</evidence>
<keyword evidence="3" id="KW-0804">Transcription</keyword>
<keyword evidence="1" id="KW-0805">Transcription regulation</keyword>